<keyword evidence="5" id="KW-0378">Hydrolase</keyword>
<evidence type="ECO:0000259" key="9">
    <source>
        <dbReference type="PROSITE" id="PS50053"/>
    </source>
</evidence>
<dbReference type="KEGG" id="goe:100907574"/>
<dbReference type="GO" id="GO:0004190">
    <property type="term" value="F:aspartic-type endopeptidase activity"/>
    <property type="evidence" value="ECO:0007669"/>
    <property type="project" value="UniProtKB-KW"/>
</dbReference>
<dbReference type="Gene3D" id="2.40.70.10">
    <property type="entry name" value="Acid Proteases"/>
    <property type="match status" value="1"/>
</dbReference>
<dbReference type="CTD" id="32616"/>
<dbReference type="PANTHER" id="PTHR15397:SF3">
    <property type="entry name" value="DNA DAMAGE INDUCIBLE 1 HOMOLOG 2"/>
    <property type="match status" value="1"/>
</dbReference>
<keyword evidence="6" id="KW-0653">Protein transport</keyword>
<dbReference type="SMART" id="SM00213">
    <property type="entry name" value="UBQ"/>
    <property type="match status" value="1"/>
</dbReference>
<dbReference type="InterPro" id="IPR019103">
    <property type="entry name" value="Peptidase_aspartic_DDI1-type"/>
</dbReference>
<dbReference type="RefSeq" id="XP_003745507.1">
    <property type="nucleotide sequence ID" value="XM_003745459.2"/>
</dbReference>
<proteinExistence type="inferred from homology"/>
<dbReference type="PANTHER" id="PTHR15397">
    <property type="entry name" value="SODIUM-GLUCOSE COTRANSPORTER REGULATORY PROTEIN -RELATED"/>
    <property type="match status" value="1"/>
</dbReference>
<dbReference type="InterPro" id="IPR000626">
    <property type="entry name" value="Ubiquitin-like_dom"/>
</dbReference>
<evidence type="ECO:0000256" key="1">
    <source>
        <dbReference type="ARBA" id="ARBA00009136"/>
    </source>
</evidence>
<name>A0AAJ6VZ31_9ACAR</name>
<accession>A0AAJ6VZ31</accession>
<keyword evidence="3" id="KW-0645">Protease</keyword>
<evidence type="ECO:0000259" key="8">
    <source>
        <dbReference type="PROSITE" id="PS50030"/>
    </source>
</evidence>
<evidence type="ECO:0000256" key="2">
    <source>
        <dbReference type="ARBA" id="ARBA00022448"/>
    </source>
</evidence>
<comment type="similarity">
    <text evidence="1">Belongs to the DDI1 family.</text>
</comment>
<organism evidence="11 12">
    <name type="scientific">Galendromus occidentalis</name>
    <name type="common">western predatory mite</name>
    <dbReference type="NCBI Taxonomy" id="34638"/>
    <lineage>
        <taxon>Eukaryota</taxon>
        <taxon>Metazoa</taxon>
        <taxon>Ecdysozoa</taxon>
        <taxon>Arthropoda</taxon>
        <taxon>Chelicerata</taxon>
        <taxon>Arachnida</taxon>
        <taxon>Acari</taxon>
        <taxon>Parasitiformes</taxon>
        <taxon>Mesostigmata</taxon>
        <taxon>Gamasina</taxon>
        <taxon>Phytoseioidea</taxon>
        <taxon>Phytoseiidae</taxon>
        <taxon>Typhlodrominae</taxon>
        <taxon>Galendromus</taxon>
    </lineage>
</organism>
<dbReference type="Pfam" id="PF24669">
    <property type="entry name" value="Ddi2_HDD"/>
    <property type="match status" value="1"/>
</dbReference>
<dbReference type="Gene3D" id="3.10.20.90">
    <property type="entry name" value="Phosphatidylinositol 3-kinase Catalytic Subunit, Chain A, domain 1"/>
    <property type="match status" value="1"/>
</dbReference>
<protein>
    <submittedName>
        <fullName evidence="12">Protein DDI1 homolog 2</fullName>
    </submittedName>
</protein>
<dbReference type="PROSITE" id="PS50030">
    <property type="entry name" value="UBA"/>
    <property type="match status" value="1"/>
</dbReference>
<dbReference type="GeneID" id="100907574"/>
<dbReference type="PROSITE" id="PS50175">
    <property type="entry name" value="ASP_PROT_RETROV"/>
    <property type="match status" value="1"/>
</dbReference>
<dbReference type="Pfam" id="PF00240">
    <property type="entry name" value="ubiquitin"/>
    <property type="match status" value="1"/>
</dbReference>
<dbReference type="InterPro" id="IPR001995">
    <property type="entry name" value="Peptidase_A2_cat"/>
</dbReference>
<dbReference type="GO" id="GO:0015031">
    <property type="term" value="P:protein transport"/>
    <property type="evidence" value="ECO:0007669"/>
    <property type="project" value="UniProtKB-KW"/>
</dbReference>
<dbReference type="CDD" id="cd05479">
    <property type="entry name" value="RP_DDI"/>
    <property type="match status" value="1"/>
</dbReference>
<feature type="domain" description="UBA" evidence="8">
    <location>
        <begin position="360"/>
        <end position="400"/>
    </location>
</feature>
<dbReference type="FunFam" id="2.40.70.10:FF:000005">
    <property type="entry name" value="DNA damage inducible 1 homolog 2"/>
    <property type="match status" value="1"/>
</dbReference>
<feature type="domain" description="Ubiquitin-like" evidence="9">
    <location>
        <begin position="1"/>
        <end position="70"/>
    </location>
</feature>
<dbReference type="CDD" id="cd01796">
    <property type="entry name" value="Ubl_Ddi1_like"/>
    <property type="match status" value="1"/>
</dbReference>
<dbReference type="InterPro" id="IPR015940">
    <property type="entry name" value="UBA"/>
</dbReference>
<dbReference type="SUPFAM" id="SSF50630">
    <property type="entry name" value="Acid proteases"/>
    <property type="match status" value="1"/>
</dbReference>
<evidence type="ECO:0000313" key="12">
    <source>
        <dbReference type="RefSeq" id="XP_003745507.1"/>
    </source>
</evidence>
<sequence>MRITITTVTGDVFVLDVSADIELENLKALAAFEVGIPAAEMIVIHEMRPLTEDKRPISQLGLKDGDMVLVQKSPPRAQRTPQGSLPENDPAVLRQMLLSDPEQLALVRQKNPQLAEALERSPEEFDKYVREFNRERAEREMARIRMLTADPFNPEAQALIAEEIRQKNIDSNMEAAMEHHPEAFGTVVMLYINCKVNGHPVKAFVDSGAQRTIMSSACAERCGIMRLVDPRWAGIAKGVGTQKILGRIHLVQIEIEKDFLTTSFSVLEAQPMDMLLGLDLLRRFECVLDLKQNELIIGTTGTRTQFLPESELPAHARLDAVMDEESAMKAALENSKMDTSAGPSTSQGSSSGSVLSSLRYGTETQVKEIMALGFKREDAVRELEGAKGDKNVAIGALFAKSFTVPK</sequence>
<dbReference type="InterPro" id="IPR021109">
    <property type="entry name" value="Peptidase_aspartic_dom_sf"/>
</dbReference>
<evidence type="ECO:0000259" key="10">
    <source>
        <dbReference type="PROSITE" id="PS50175"/>
    </source>
</evidence>
<dbReference type="GO" id="GO:0006508">
    <property type="term" value="P:proteolysis"/>
    <property type="evidence" value="ECO:0007669"/>
    <property type="project" value="UniProtKB-KW"/>
</dbReference>
<reference evidence="12" key="1">
    <citation type="submission" date="2025-08" db="UniProtKB">
        <authorList>
            <consortium name="RefSeq"/>
        </authorList>
    </citation>
    <scope>IDENTIFICATION</scope>
</reference>
<dbReference type="InterPro" id="IPR029071">
    <property type="entry name" value="Ubiquitin-like_domsf"/>
</dbReference>
<feature type="compositionally biased region" description="Low complexity" evidence="7">
    <location>
        <begin position="340"/>
        <end position="355"/>
    </location>
</feature>
<dbReference type="PROSITE" id="PS50053">
    <property type="entry name" value="UBIQUITIN_2"/>
    <property type="match status" value="1"/>
</dbReference>
<gene>
    <name evidence="12" type="primary">LOC100907574</name>
</gene>
<keyword evidence="2" id="KW-0813">Transport</keyword>
<evidence type="ECO:0000256" key="6">
    <source>
        <dbReference type="ARBA" id="ARBA00022927"/>
    </source>
</evidence>
<dbReference type="InterPro" id="IPR033882">
    <property type="entry name" value="DDI1_N"/>
</dbReference>
<feature type="domain" description="Peptidase A2" evidence="10">
    <location>
        <begin position="201"/>
        <end position="280"/>
    </location>
</feature>
<evidence type="ECO:0000256" key="5">
    <source>
        <dbReference type="ARBA" id="ARBA00022801"/>
    </source>
</evidence>
<keyword evidence="4" id="KW-0064">Aspartyl protease</keyword>
<evidence type="ECO:0000256" key="7">
    <source>
        <dbReference type="SAM" id="MobiDB-lite"/>
    </source>
</evidence>
<dbReference type="AlphaFoldDB" id="A0AAJ6VZ31"/>
<evidence type="ECO:0000313" key="11">
    <source>
        <dbReference type="Proteomes" id="UP000694867"/>
    </source>
</evidence>
<evidence type="ECO:0000256" key="3">
    <source>
        <dbReference type="ARBA" id="ARBA00022670"/>
    </source>
</evidence>
<evidence type="ECO:0000256" key="4">
    <source>
        <dbReference type="ARBA" id="ARBA00022750"/>
    </source>
</evidence>
<dbReference type="Proteomes" id="UP000694867">
    <property type="component" value="Unplaced"/>
</dbReference>
<dbReference type="Pfam" id="PF09668">
    <property type="entry name" value="Asp_protease"/>
    <property type="match status" value="1"/>
</dbReference>
<feature type="region of interest" description="Disordered" evidence="7">
    <location>
        <begin position="331"/>
        <end position="355"/>
    </location>
</feature>
<dbReference type="SUPFAM" id="SSF54236">
    <property type="entry name" value="Ubiquitin-like"/>
    <property type="match status" value="1"/>
</dbReference>
<dbReference type="InterPro" id="IPR057273">
    <property type="entry name" value="Ddi1/2_HDD"/>
</dbReference>
<keyword evidence="11" id="KW-1185">Reference proteome</keyword>